<keyword evidence="1" id="KW-1185">Reference proteome</keyword>
<name>A0A6J3LQ45_9PEZI</name>
<dbReference type="RefSeq" id="XP_033455072.1">
    <property type="nucleotide sequence ID" value="XM_033606065.1"/>
</dbReference>
<sequence>MQIRTKRKTASTLTGVLTFTRLEAFEDDSIKVRYQRELQEPWSIEKFESCVLKYYSTEGRALAQRLSREAFAAAFHLKLDSKEADAVSVVRESDAPGVALRVVTDPKSRLAIEAMFLMVIFGGFTEDFHGKVTGKSQEILECYLKRLPALPVRQEAIILDILYTLAPWQPMPANRYLDQGYFAQKWTDMTMISSRSSVPARNPWVGIPPASIAVVPHGIFPYCMNELRRKVNEVVQEPLCYQRLGLKTSAMAMTMAMDGDHDAHRAEIDEIVLELKYTHFQSSSLFMFYDKTLCTDPAIENLRDMPKTSYETNVSIGEYAARNTKMEESDLEGLVWYPMALNTTRDGCEFLTRWFDWALKKGFLKLVPKDTPPRVKINLRRGDYQLIPYAQYLTEWHGVDALVQEIDMCAALEERDARAAELHEQ</sequence>
<evidence type="ECO:0000313" key="2">
    <source>
        <dbReference type="RefSeq" id="XP_033455072.1"/>
    </source>
</evidence>
<reference evidence="2" key="1">
    <citation type="submission" date="2020-01" db="EMBL/GenBank/DDBJ databases">
        <authorList>
            <consortium name="DOE Joint Genome Institute"/>
            <person name="Haridas S."/>
            <person name="Albert R."/>
            <person name="Binder M."/>
            <person name="Bloem J."/>
            <person name="Labutti K."/>
            <person name="Salamov A."/>
            <person name="Andreopoulos B."/>
            <person name="Baker S.E."/>
            <person name="Barry K."/>
            <person name="Bills G."/>
            <person name="Bluhm B.H."/>
            <person name="Cannon C."/>
            <person name="Castanera R."/>
            <person name="Culley D.E."/>
            <person name="Daum C."/>
            <person name="Ezra D."/>
            <person name="Gonzalez J.B."/>
            <person name="Henrissat B."/>
            <person name="Kuo A."/>
            <person name="Liang C."/>
            <person name="Lipzen A."/>
            <person name="Lutzoni F."/>
            <person name="Magnuson J."/>
            <person name="Mondo S."/>
            <person name="Nolan M."/>
            <person name="Ohm R."/>
            <person name="Pangilinan J."/>
            <person name="Park H.-J."/>
            <person name="Ramirez L."/>
            <person name="Alfaro M."/>
            <person name="Sun H."/>
            <person name="Tritt A."/>
            <person name="Yoshinaga Y."/>
            <person name="Zwiers L.-H."/>
            <person name="Turgeon B.G."/>
            <person name="Goodwin S.B."/>
            <person name="Spatafora J.W."/>
            <person name="Crous P.W."/>
            <person name="Grigoriev I.V."/>
        </authorList>
    </citation>
    <scope>NUCLEOTIDE SEQUENCE</scope>
    <source>
        <strain evidence="2">CBS 342.82</strain>
    </source>
</reference>
<dbReference type="GeneID" id="54363865"/>
<dbReference type="Proteomes" id="UP000504637">
    <property type="component" value="Unplaced"/>
</dbReference>
<dbReference type="AlphaFoldDB" id="A0A6J3LQ45"/>
<reference evidence="2" key="2">
    <citation type="submission" date="2020-04" db="EMBL/GenBank/DDBJ databases">
        <authorList>
            <consortium name="NCBI Genome Project"/>
        </authorList>
    </citation>
    <scope>NUCLEOTIDE SEQUENCE</scope>
    <source>
        <strain evidence="2">CBS 342.82</strain>
    </source>
</reference>
<proteinExistence type="predicted"/>
<reference evidence="2" key="3">
    <citation type="submission" date="2025-08" db="UniProtKB">
        <authorList>
            <consortium name="RefSeq"/>
        </authorList>
    </citation>
    <scope>IDENTIFICATION</scope>
    <source>
        <strain evidence="2">CBS 342.82</strain>
    </source>
</reference>
<organism evidence="2">
    <name type="scientific">Dissoconium aciculare CBS 342.82</name>
    <dbReference type="NCBI Taxonomy" id="1314786"/>
    <lineage>
        <taxon>Eukaryota</taxon>
        <taxon>Fungi</taxon>
        <taxon>Dikarya</taxon>
        <taxon>Ascomycota</taxon>
        <taxon>Pezizomycotina</taxon>
        <taxon>Dothideomycetes</taxon>
        <taxon>Dothideomycetidae</taxon>
        <taxon>Mycosphaerellales</taxon>
        <taxon>Dissoconiaceae</taxon>
        <taxon>Dissoconium</taxon>
    </lineage>
</organism>
<gene>
    <name evidence="2" type="ORF">K489DRAFT_385303</name>
</gene>
<evidence type="ECO:0000313" key="1">
    <source>
        <dbReference type="Proteomes" id="UP000504637"/>
    </source>
</evidence>
<accession>A0A6J3LQ45</accession>
<protein>
    <submittedName>
        <fullName evidence="2">Uncharacterized protein</fullName>
    </submittedName>
</protein>